<evidence type="ECO:0000256" key="2">
    <source>
        <dbReference type="ARBA" id="ARBA00023015"/>
    </source>
</evidence>
<comment type="similarity">
    <text evidence="1">Belongs to the sigma-70 factor family. ECF subfamily.</text>
</comment>
<feature type="domain" description="DUF6596" evidence="7">
    <location>
        <begin position="188"/>
        <end position="288"/>
    </location>
</feature>
<dbReference type="RefSeq" id="WP_157416550.1">
    <property type="nucleotide sequence ID" value="NZ_BAAAMK010000005.1"/>
</dbReference>
<keyword evidence="9" id="KW-1185">Reference proteome</keyword>
<dbReference type="Pfam" id="PF20239">
    <property type="entry name" value="DUF6596"/>
    <property type="match status" value="1"/>
</dbReference>
<keyword evidence="2" id="KW-0805">Transcription regulation</keyword>
<dbReference type="Proteomes" id="UP001499954">
    <property type="component" value="Unassembled WGS sequence"/>
</dbReference>
<feature type="domain" description="RNA polymerase sigma factor 70 region 4 type 2" evidence="6">
    <location>
        <begin position="119"/>
        <end position="170"/>
    </location>
</feature>
<dbReference type="InterPro" id="IPR007627">
    <property type="entry name" value="RNA_pol_sigma70_r2"/>
</dbReference>
<sequence length="444" mass="47903">MSDRTGDETTRAAIEAVWRLESTRLIAALVRIVREVGLAEDVAQDAIVAALAQWPATGIPSNPGAWLMTTAKRRAVDEFRRRAKHDAAFAVLARELDEAVEGDPGAGIDHVDDDVLRLMFICCHPALTVEAQTTLTLKLVTGLSTREIARAFLAPEATVAQRVSRAKRTLAEAGAAIEEPSVDERAERLQTVLGVVYLLFNEGYSATEGEDWVRPTLCDEAVRLGRILTALVPDDPEVHGLSALMELQSSRLAARVGADGEPVLLEQQDRRAWDAARIRRGQDALARADAILVGQPPLSPSAEPGPYVLQAAIADEHARAASVETTDWAAIAELYERLGHRTGSPVAELNRAVALGRARGPEAGLALLDQLADLPALRGYHLVPSVRGDLLERLGRPLDAAAEFERAAAMASNARERDLLLRRATAAKALDERSSIEDPAVRSD</sequence>
<dbReference type="InterPro" id="IPR036388">
    <property type="entry name" value="WH-like_DNA-bd_sf"/>
</dbReference>
<reference evidence="8 9" key="1">
    <citation type="journal article" date="2019" name="Int. J. Syst. Evol. Microbiol.">
        <title>The Global Catalogue of Microorganisms (GCM) 10K type strain sequencing project: providing services to taxonomists for standard genome sequencing and annotation.</title>
        <authorList>
            <consortium name="The Broad Institute Genomics Platform"/>
            <consortium name="The Broad Institute Genome Sequencing Center for Infectious Disease"/>
            <person name="Wu L."/>
            <person name="Ma J."/>
        </authorList>
    </citation>
    <scope>NUCLEOTIDE SEQUENCE [LARGE SCALE GENOMIC DNA]</scope>
    <source>
        <strain evidence="8 9">JCM 13584</strain>
    </source>
</reference>
<evidence type="ECO:0000313" key="9">
    <source>
        <dbReference type="Proteomes" id="UP001499954"/>
    </source>
</evidence>
<name>A0ABN2QYN4_9MICO</name>
<dbReference type="SUPFAM" id="SSF88946">
    <property type="entry name" value="Sigma2 domain of RNA polymerase sigma factors"/>
    <property type="match status" value="1"/>
</dbReference>
<dbReference type="InterPro" id="IPR013324">
    <property type="entry name" value="RNA_pol_sigma_r3/r4-like"/>
</dbReference>
<evidence type="ECO:0000313" key="8">
    <source>
        <dbReference type="EMBL" id="GAA1960007.1"/>
    </source>
</evidence>
<dbReference type="Pfam" id="PF08281">
    <property type="entry name" value="Sigma70_r4_2"/>
    <property type="match status" value="1"/>
</dbReference>
<organism evidence="8 9">
    <name type="scientific">Agromyces allii</name>
    <dbReference type="NCBI Taxonomy" id="393607"/>
    <lineage>
        <taxon>Bacteria</taxon>
        <taxon>Bacillati</taxon>
        <taxon>Actinomycetota</taxon>
        <taxon>Actinomycetes</taxon>
        <taxon>Micrococcales</taxon>
        <taxon>Microbacteriaceae</taxon>
        <taxon>Agromyces</taxon>
    </lineage>
</organism>
<proteinExistence type="inferred from homology"/>
<accession>A0ABN2QYN4</accession>
<keyword evidence="3" id="KW-0731">Sigma factor</keyword>
<evidence type="ECO:0000259" key="5">
    <source>
        <dbReference type="Pfam" id="PF04542"/>
    </source>
</evidence>
<dbReference type="PANTHER" id="PTHR47756">
    <property type="entry name" value="BLL6612 PROTEIN-RELATED"/>
    <property type="match status" value="1"/>
</dbReference>
<evidence type="ECO:0000256" key="4">
    <source>
        <dbReference type="ARBA" id="ARBA00023163"/>
    </source>
</evidence>
<evidence type="ECO:0000259" key="7">
    <source>
        <dbReference type="Pfam" id="PF20239"/>
    </source>
</evidence>
<gene>
    <name evidence="8" type="ORF">GCM10009717_28390</name>
</gene>
<evidence type="ECO:0000256" key="1">
    <source>
        <dbReference type="ARBA" id="ARBA00010641"/>
    </source>
</evidence>
<dbReference type="PANTHER" id="PTHR47756:SF2">
    <property type="entry name" value="BLL6612 PROTEIN"/>
    <property type="match status" value="1"/>
</dbReference>
<comment type="caution">
    <text evidence="8">The sequence shown here is derived from an EMBL/GenBank/DDBJ whole genome shotgun (WGS) entry which is preliminary data.</text>
</comment>
<dbReference type="SUPFAM" id="SSF88659">
    <property type="entry name" value="Sigma3 and sigma4 domains of RNA polymerase sigma factors"/>
    <property type="match status" value="1"/>
</dbReference>
<dbReference type="InterPro" id="IPR046531">
    <property type="entry name" value="DUF6596"/>
</dbReference>
<evidence type="ECO:0000259" key="6">
    <source>
        <dbReference type="Pfam" id="PF08281"/>
    </source>
</evidence>
<keyword evidence="4" id="KW-0804">Transcription</keyword>
<dbReference type="InterPro" id="IPR013325">
    <property type="entry name" value="RNA_pol_sigma_r2"/>
</dbReference>
<dbReference type="EMBL" id="BAAAMK010000005">
    <property type="protein sequence ID" value="GAA1960007.1"/>
    <property type="molecule type" value="Genomic_DNA"/>
</dbReference>
<evidence type="ECO:0000256" key="3">
    <source>
        <dbReference type="ARBA" id="ARBA00023082"/>
    </source>
</evidence>
<feature type="domain" description="RNA polymerase sigma-70 region 2" evidence="5">
    <location>
        <begin position="24"/>
        <end position="84"/>
    </location>
</feature>
<protein>
    <submittedName>
        <fullName evidence="8">Sigma-70 family RNA polymerase sigma factor</fullName>
    </submittedName>
</protein>
<dbReference type="Gene3D" id="1.10.1740.10">
    <property type="match status" value="1"/>
</dbReference>
<dbReference type="Pfam" id="PF04542">
    <property type="entry name" value="Sigma70_r2"/>
    <property type="match status" value="1"/>
</dbReference>
<dbReference type="Gene3D" id="1.10.10.10">
    <property type="entry name" value="Winged helix-like DNA-binding domain superfamily/Winged helix DNA-binding domain"/>
    <property type="match status" value="1"/>
</dbReference>
<dbReference type="InterPro" id="IPR013249">
    <property type="entry name" value="RNA_pol_sigma70_r4_t2"/>
</dbReference>